<dbReference type="EMBL" id="JAHYBX010000002">
    <property type="protein sequence ID" value="MCA1855986.1"/>
    <property type="molecule type" value="Genomic_DNA"/>
</dbReference>
<protein>
    <recommendedName>
        <fullName evidence="5">Secreted protein</fullName>
    </recommendedName>
</protein>
<feature type="chain" id="PRO_5046779564" description="Secreted protein" evidence="2">
    <location>
        <begin position="17"/>
        <end position="115"/>
    </location>
</feature>
<dbReference type="Proteomes" id="UP001198602">
    <property type="component" value="Unassembled WGS sequence"/>
</dbReference>
<reference evidence="3 4" key="1">
    <citation type="submission" date="2021-07" db="EMBL/GenBank/DDBJ databases">
        <title>Characterization of Violacein-producing bacteria and related species.</title>
        <authorList>
            <person name="Wilson H.S."/>
            <person name="De Leon M.E."/>
        </authorList>
    </citation>
    <scope>NUCLEOTIDE SEQUENCE [LARGE SCALE GENOMIC DNA]</scope>
    <source>
        <strain evidence="3 4">HSC-2F05</strain>
    </source>
</reference>
<comment type="caution">
    <text evidence="3">The sequence shown here is derived from an EMBL/GenBank/DDBJ whole genome shotgun (WGS) entry which is preliminary data.</text>
</comment>
<evidence type="ECO:0008006" key="5">
    <source>
        <dbReference type="Google" id="ProtNLM"/>
    </source>
</evidence>
<evidence type="ECO:0000313" key="4">
    <source>
        <dbReference type="Proteomes" id="UP001198602"/>
    </source>
</evidence>
<feature type="signal peptide" evidence="2">
    <location>
        <begin position="1"/>
        <end position="16"/>
    </location>
</feature>
<keyword evidence="2" id="KW-0732">Signal</keyword>
<organism evidence="3 4">
    <name type="scientific">Massilia hydrophila</name>
    <dbReference type="NCBI Taxonomy" id="3044279"/>
    <lineage>
        <taxon>Bacteria</taxon>
        <taxon>Pseudomonadati</taxon>
        <taxon>Pseudomonadota</taxon>
        <taxon>Betaproteobacteria</taxon>
        <taxon>Burkholderiales</taxon>
        <taxon>Oxalobacteraceae</taxon>
        <taxon>Telluria group</taxon>
        <taxon>Massilia</taxon>
    </lineage>
</organism>
<feature type="compositionally biased region" description="Polar residues" evidence="1">
    <location>
        <begin position="61"/>
        <end position="70"/>
    </location>
</feature>
<name>A0ABS7Y8H7_9BURK</name>
<accession>A0ABS7Y8H7</accession>
<keyword evidence="4" id="KW-1185">Reference proteome</keyword>
<sequence>MLLIILLGLMTSLAHAQEPSACTAACTAEKEQCTARASKLSELDNAPKLEEANPFARTADRNSSAWSDSARSTDRLASQRRGKERLDACTANFKRCSSACTPAVAPASEQVAPAK</sequence>
<evidence type="ECO:0000313" key="3">
    <source>
        <dbReference type="EMBL" id="MCA1855986.1"/>
    </source>
</evidence>
<evidence type="ECO:0000256" key="2">
    <source>
        <dbReference type="SAM" id="SignalP"/>
    </source>
</evidence>
<evidence type="ECO:0000256" key="1">
    <source>
        <dbReference type="SAM" id="MobiDB-lite"/>
    </source>
</evidence>
<dbReference type="RefSeq" id="WP_225238327.1">
    <property type="nucleotide sequence ID" value="NZ_JAHYBX010000002.1"/>
</dbReference>
<feature type="region of interest" description="Disordered" evidence="1">
    <location>
        <begin position="44"/>
        <end position="83"/>
    </location>
</feature>
<proteinExistence type="predicted"/>
<gene>
    <name evidence="3" type="ORF">LE190_08625</name>
</gene>